<keyword evidence="8" id="KW-1185">Reference proteome</keyword>
<reference evidence="7 8" key="1">
    <citation type="submission" date="2022-12" db="EMBL/GenBank/DDBJ databases">
        <title>Genomic features and morphological characterization of a novel Knufia sp. strain isolated from spacecraft assembly facility.</title>
        <authorList>
            <person name="Teixeira M."/>
            <person name="Chander A.M."/>
            <person name="Stajich J.E."/>
            <person name="Venkateswaran K."/>
        </authorList>
    </citation>
    <scope>NUCLEOTIDE SEQUENCE [LARGE SCALE GENOMIC DNA]</scope>
    <source>
        <strain evidence="7 8">FJI-L2-BK-P2</strain>
    </source>
</reference>
<dbReference type="AlphaFoldDB" id="A0AAN8I6C4"/>
<evidence type="ECO:0000313" key="7">
    <source>
        <dbReference type="EMBL" id="KAK5951425.1"/>
    </source>
</evidence>
<evidence type="ECO:0000256" key="1">
    <source>
        <dbReference type="ARBA" id="ARBA00004141"/>
    </source>
</evidence>
<evidence type="ECO:0000256" key="3">
    <source>
        <dbReference type="ARBA" id="ARBA00022989"/>
    </source>
</evidence>
<feature type="transmembrane region" description="Helical" evidence="6">
    <location>
        <begin position="199"/>
        <end position="220"/>
    </location>
</feature>
<evidence type="ECO:0008006" key="9">
    <source>
        <dbReference type="Google" id="ProtNLM"/>
    </source>
</evidence>
<evidence type="ECO:0000256" key="4">
    <source>
        <dbReference type="ARBA" id="ARBA00023136"/>
    </source>
</evidence>
<feature type="transmembrane region" description="Helical" evidence="6">
    <location>
        <begin position="294"/>
        <end position="316"/>
    </location>
</feature>
<evidence type="ECO:0000313" key="8">
    <source>
        <dbReference type="Proteomes" id="UP001316803"/>
    </source>
</evidence>
<dbReference type="InterPro" id="IPR011701">
    <property type="entry name" value="MFS"/>
</dbReference>
<evidence type="ECO:0000256" key="5">
    <source>
        <dbReference type="SAM" id="MobiDB-lite"/>
    </source>
</evidence>
<protein>
    <recommendedName>
        <fullName evidence="9">Major facilitator superfamily (MFS) profile domain-containing protein</fullName>
    </recommendedName>
</protein>
<comment type="caution">
    <text evidence="7">The sequence shown here is derived from an EMBL/GenBank/DDBJ whole genome shotgun (WGS) entry which is preliminary data.</text>
</comment>
<accession>A0AAN8I6C4</accession>
<feature type="compositionally biased region" description="Basic and acidic residues" evidence="5">
    <location>
        <begin position="1"/>
        <end position="24"/>
    </location>
</feature>
<dbReference type="Proteomes" id="UP001316803">
    <property type="component" value="Unassembled WGS sequence"/>
</dbReference>
<feature type="transmembrane region" description="Helical" evidence="6">
    <location>
        <begin position="265"/>
        <end position="288"/>
    </location>
</feature>
<feature type="transmembrane region" description="Helical" evidence="6">
    <location>
        <begin position="97"/>
        <end position="116"/>
    </location>
</feature>
<feature type="region of interest" description="Disordered" evidence="5">
    <location>
        <begin position="1"/>
        <end position="72"/>
    </location>
</feature>
<evidence type="ECO:0000256" key="6">
    <source>
        <dbReference type="SAM" id="Phobius"/>
    </source>
</evidence>
<dbReference type="PROSITE" id="PS00216">
    <property type="entry name" value="SUGAR_TRANSPORT_1"/>
    <property type="match status" value="1"/>
</dbReference>
<keyword evidence="4 6" id="KW-0472">Membrane</keyword>
<dbReference type="GO" id="GO:0016020">
    <property type="term" value="C:membrane"/>
    <property type="evidence" value="ECO:0007669"/>
    <property type="project" value="UniProtKB-SubCell"/>
</dbReference>
<name>A0AAN8I6C4_9EURO</name>
<feature type="transmembrane region" description="Helical" evidence="6">
    <location>
        <begin position="476"/>
        <end position="494"/>
    </location>
</feature>
<dbReference type="InterPro" id="IPR005829">
    <property type="entry name" value="Sugar_transporter_CS"/>
</dbReference>
<dbReference type="GO" id="GO:0022857">
    <property type="term" value="F:transmembrane transporter activity"/>
    <property type="evidence" value="ECO:0007669"/>
    <property type="project" value="InterPro"/>
</dbReference>
<feature type="compositionally biased region" description="Acidic residues" evidence="5">
    <location>
        <begin position="571"/>
        <end position="582"/>
    </location>
</feature>
<dbReference type="InterPro" id="IPR036259">
    <property type="entry name" value="MFS_trans_sf"/>
</dbReference>
<feature type="region of interest" description="Disordered" evidence="5">
    <location>
        <begin position="571"/>
        <end position="594"/>
    </location>
</feature>
<feature type="transmembrane region" description="Helical" evidence="6">
    <location>
        <begin position="515"/>
        <end position="533"/>
    </location>
</feature>
<sequence>MDGMNHEEAFAEEAREEVRDQESRQRRRPQKGHVHIATAEDASESENESSPLIGSAQSMRGERGQHKRGHSYQKAINEPWTGAHGQGDRPWYKKPSVYWLLPSFFPFCIAFGGIIVPKTYLIQDLICRDLLSDRSTRDPTFTFSPIQPGGGNPQCDDDNEVQQKTAMFSLYVNLLSGIFSAIVAPHLGALSDRIGRKPVIVCATFGAFFGELITIIVGNFPDKVSINWLLLGYAADGLCGSFTTSMALCFAYASDCTAPERRNVAFGHFHANLFAGIAIGPIFAGALIKATGSLMAPFYFALGCHLFFILFTSIVVPESLSKERQLAARERHDSEKAGHSRSWEDLNILKPLSILRPKGPGSSKQLRRNLFVLATIDTMMFGVAMGTMQIILIYSRKRFHWDPVASAGFLSAVNVCRVTALLLVLPLLTRWARGPTASQSAGHKGSDGLDLGIIRVSIIFDLLGYMGYAFTPNGPIMVISGMVAALGGVGPPTLQSSMTKHIPADRTGQMLGATGLLHALARVVSPIVFNLIYSKTVATFAGFVFLCLGSIFVVVFILSWFIRSGVYLDESPDDEPTEEEAEPLAGFAPSATAS</sequence>
<keyword evidence="2 6" id="KW-0812">Transmembrane</keyword>
<dbReference type="EMBL" id="JAKLMC020000020">
    <property type="protein sequence ID" value="KAK5951425.1"/>
    <property type="molecule type" value="Genomic_DNA"/>
</dbReference>
<dbReference type="PANTHER" id="PTHR23507">
    <property type="entry name" value="ZGC:174356"/>
    <property type="match status" value="1"/>
</dbReference>
<feature type="transmembrane region" description="Helical" evidence="6">
    <location>
        <begin position="226"/>
        <end position="253"/>
    </location>
</feature>
<feature type="compositionally biased region" description="Basic residues" evidence="5">
    <location>
        <begin position="25"/>
        <end position="34"/>
    </location>
</feature>
<dbReference type="PANTHER" id="PTHR23507:SF40">
    <property type="entry name" value="TETRACYCLINE-EFFLUX TRANSPORTER"/>
    <property type="match status" value="1"/>
</dbReference>
<keyword evidence="3 6" id="KW-1133">Transmembrane helix</keyword>
<feature type="transmembrane region" description="Helical" evidence="6">
    <location>
        <begin position="539"/>
        <end position="562"/>
    </location>
</feature>
<proteinExistence type="predicted"/>
<dbReference type="Gene3D" id="1.20.1250.20">
    <property type="entry name" value="MFS general substrate transporter like domains"/>
    <property type="match status" value="1"/>
</dbReference>
<evidence type="ECO:0000256" key="2">
    <source>
        <dbReference type="ARBA" id="ARBA00022692"/>
    </source>
</evidence>
<comment type="subcellular location">
    <subcellularLocation>
        <location evidence="1">Membrane</location>
        <topology evidence="1">Multi-pass membrane protein</topology>
    </subcellularLocation>
</comment>
<gene>
    <name evidence="7" type="ORF">OHC33_007481</name>
</gene>
<dbReference type="SUPFAM" id="SSF103473">
    <property type="entry name" value="MFS general substrate transporter"/>
    <property type="match status" value="1"/>
</dbReference>
<feature type="transmembrane region" description="Helical" evidence="6">
    <location>
        <begin position="168"/>
        <end position="187"/>
    </location>
</feature>
<organism evidence="7 8">
    <name type="scientific">Knufia fluminis</name>
    <dbReference type="NCBI Taxonomy" id="191047"/>
    <lineage>
        <taxon>Eukaryota</taxon>
        <taxon>Fungi</taxon>
        <taxon>Dikarya</taxon>
        <taxon>Ascomycota</taxon>
        <taxon>Pezizomycotina</taxon>
        <taxon>Eurotiomycetes</taxon>
        <taxon>Chaetothyriomycetidae</taxon>
        <taxon>Chaetothyriales</taxon>
        <taxon>Trichomeriaceae</taxon>
        <taxon>Knufia</taxon>
    </lineage>
</organism>
<dbReference type="Pfam" id="PF07690">
    <property type="entry name" value="MFS_1"/>
    <property type="match status" value="1"/>
</dbReference>
<feature type="transmembrane region" description="Helical" evidence="6">
    <location>
        <begin position="406"/>
        <end position="428"/>
    </location>
</feature>
<feature type="transmembrane region" description="Helical" evidence="6">
    <location>
        <begin position="370"/>
        <end position="394"/>
    </location>
</feature>